<evidence type="ECO:0000313" key="2">
    <source>
        <dbReference type="EMBL" id="POM69661.1"/>
    </source>
</evidence>
<dbReference type="GO" id="GO:0003964">
    <property type="term" value="F:RNA-directed DNA polymerase activity"/>
    <property type="evidence" value="ECO:0007669"/>
    <property type="project" value="UniProtKB-KW"/>
</dbReference>
<reference evidence="2 3" key="1">
    <citation type="journal article" date="2017" name="Genome Biol. Evol.">
        <title>Phytophthora megakarya and P. palmivora, closely related causal agents of cacao black pod rot, underwent increases in genome sizes and gene numbers by different mechanisms.</title>
        <authorList>
            <person name="Ali S.S."/>
            <person name="Shao J."/>
            <person name="Lary D.J."/>
            <person name="Kronmiller B."/>
            <person name="Shen D."/>
            <person name="Strem M.D."/>
            <person name="Amoako-Attah I."/>
            <person name="Akrofi A.Y."/>
            <person name="Begoude B.A."/>
            <person name="Ten Hoopen G.M."/>
            <person name="Coulibaly K."/>
            <person name="Kebe B.I."/>
            <person name="Melnick R.L."/>
            <person name="Guiltinan M.J."/>
            <person name="Tyler B.M."/>
            <person name="Meinhardt L.W."/>
            <person name="Bailey B.A."/>
        </authorList>
    </citation>
    <scope>NUCLEOTIDE SEQUENCE [LARGE SCALE GENOMIC DNA]</scope>
    <source>
        <strain evidence="3">sbr112.9</strain>
    </source>
</reference>
<feature type="compositionally biased region" description="Basic residues" evidence="1">
    <location>
        <begin position="169"/>
        <end position="187"/>
    </location>
</feature>
<sequence length="243" mass="27347">MCRAKKINMANQMAEDDHSKAGDDYRWTTVRSVYTVLKAKIITTPILRHIYSGRTQVVVLFMNKWAISAALMQGRLISLDSPSDVGRMLHPIDRAVNKVLARYTAPVWLLNSAGFDGRLGKWVVLSSGWILEITKCSKEEVETFGAIAASITPRAEVEEALVPIAPTKQPRKPSLVRRRRSDRRKVASSRTSKGGAFGAIVWKLPEWSILETVSDFREDVTVNEAEYRGLLLFFDPLSTQDRQ</sequence>
<evidence type="ECO:0000256" key="1">
    <source>
        <dbReference type="SAM" id="MobiDB-lite"/>
    </source>
</evidence>
<protein>
    <submittedName>
        <fullName evidence="2">Reverse transcriptase</fullName>
    </submittedName>
</protein>
<keyword evidence="3" id="KW-1185">Reference proteome</keyword>
<keyword evidence="2" id="KW-0808">Transferase</keyword>
<name>A0A2P4XVT6_9STRA</name>
<dbReference type="EMBL" id="NCKW01007832">
    <property type="protein sequence ID" value="POM69661.1"/>
    <property type="molecule type" value="Genomic_DNA"/>
</dbReference>
<organism evidence="2 3">
    <name type="scientific">Phytophthora palmivora</name>
    <dbReference type="NCBI Taxonomy" id="4796"/>
    <lineage>
        <taxon>Eukaryota</taxon>
        <taxon>Sar</taxon>
        <taxon>Stramenopiles</taxon>
        <taxon>Oomycota</taxon>
        <taxon>Peronosporomycetes</taxon>
        <taxon>Peronosporales</taxon>
        <taxon>Peronosporaceae</taxon>
        <taxon>Phytophthora</taxon>
    </lineage>
</organism>
<feature type="region of interest" description="Disordered" evidence="1">
    <location>
        <begin position="169"/>
        <end position="190"/>
    </location>
</feature>
<keyword evidence="2" id="KW-0548">Nucleotidyltransferase</keyword>
<dbReference type="AlphaFoldDB" id="A0A2P4XVT6"/>
<proteinExistence type="predicted"/>
<dbReference type="Proteomes" id="UP000237271">
    <property type="component" value="Unassembled WGS sequence"/>
</dbReference>
<gene>
    <name evidence="2" type="ORF">PHPALM_14031</name>
</gene>
<evidence type="ECO:0000313" key="3">
    <source>
        <dbReference type="Proteomes" id="UP000237271"/>
    </source>
</evidence>
<comment type="caution">
    <text evidence="2">The sequence shown here is derived from an EMBL/GenBank/DDBJ whole genome shotgun (WGS) entry which is preliminary data.</text>
</comment>
<accession>A0A2P4XVT6</accession>
<keyword evidence="2" id="KW-0695">RNA-directed DNA polymerase</keyword>